<dbReference type="Proteomes" id="UP001237207">
    <property type="component" value="Unassembled WGS sequence"/>
</dbReference>
<evidence type="ECO:0000256" key="1">
    <source>
        <dbReference type="SAM" id="Phobius"/>
    </source>
</evidence>
<accession>A0AAJ1T108</accession>
<gene>
    <name evidence="2" type="ORF">J2S13_003144</name>
</gene>
<dbReference type="EMBL" id="JAUSUC010000065">
    <property type="protein sequence ID" value="MDQ0216670.1"/>
    <property type="molecule type" value="Genomic_DNA"/>
</dbReference>
<name>A0AAJ1T108_9BACI</name>
<keyword evidence="3" id="KW-1185">Reference proteome</keyword>
<comment type="caution">
    <text evidence="2">The sequence shown here is derived from an EMBL/GenBank/DDBJ whole genome shotgun (WGS) entry which is preliminary data.</text>
</comment>
<proteinExistence type="predicted"/>
<reference evidence="2" key="1">
    <citation type="submission" date="2023-07" db="EMBL/GenBank/DDBJ databases">
        <title>Genomic Encyclopedia of Type Strains, Phase IV (KMG-IV): sequencing the most valuable type-strain genomes for metagenomic binning, comparative biology and taxonomic classification.</title>
        <authorList>
            <person name="Goeker M."/>
        </authorList>
    </citation>
    <scope>NUCLEOTIDE SEQUENCE</scope>
    <source>
        <strain evidence="2">DSM 23947</strain>
    </source>
</reference>
<keyword evidence="1" id="KW-0472">Membrane</keyword>
<dbReference type="RefSeq" id="WP_307258740.1">
    <property type="nucleotide sequence ID" value="NZ_JAUSUC010000065.1"/>
</dbReference>
<evidence type="ECO:0000313" key="2">
    <source>
        <dbReference type="EMBL" id="MDQ0216670.1"/>
    </source>
</evidence>
<feature type="transmembrane region" description="Helical" evidence="1">
    <location>
        <begin position="12"/>
        <end position="31"/>
    </location>
</feature>
<protein>
    <submittedName>
        <fullName evidence="2">Uncharacterized protein</fullName>
    </submittedName>
</protein>
<dbReference type="AlphaFoldDB" id="A0AAJ1T108"/>
<organism evidence="2 3">
    <name type="scientific">Oikeobacillus pervagus</name>
    <dbReference type="NCBI Taxonomy" id="1325931"/>
    <lineage>
        <taxon>Bacteria</taxon>
        <taxon>Bacillati</taxon>
        <taxon>Bacillota</taxon>
        <taxon>Bacilli</taxon>
        <taxon>Bacillales</taxon>
        <taxon>Bacillaceae</taxon>
        <taxon>Oikeobacillus</taxon>
    </lineage>
</organism>
<keyword evidence="1" id="KW-1133">Transmembrane helix</keyword>
<sequence>MGVLKKNKRKYWILFIIVFFISVGGSIYYVYFYTPKNSLELYQAISFADDFEDAQKLTLEGYEDNFKKEDFDYIKRLDTTASSVRQFTLFEYDEKTYVVMTSPGTPRLKVLAVEELPKDIRNFFIELLE</sequence>
<evidence type="ECO:0000313" key="3">
    <source>
        <dbReference type="Proteomes" id="UP001237207"/>
    </source>
</evidence>
<keyword evidence="1" id="KW-0812">Transmembrane</keyword>